<dbReference type="Proteomes" id="UP000828941">
    <property type="component" value="Chromosome 6"/>
</dbReference>
<sequence>MLPNLDLILIALLHASFIACALLMVILIILFGLLLAFSLAVLSVSLFDLLHFFPVFSVYFSMVKDDIEFGLILIFLRLLQQAVAFASGSTPLHSASNTQVLKNAIANAKPKLI</sequence>
<reference evidence="1 2" key="1">
    <citation type="journal article" date="2022" name="DNA Res.">
        <title>Chromosomal-level genome assembly of the orchid tree Bauhinia variegata (Leguminosae; Cercidoideae) supports the allotetraploid origin hypothesis of Bauhinia.</title>
        <authorList>
            <person name="Zhong Y."/>
            <person name="Chen Y."/>
            <person name="Zheng D."/>
            <person name="Pang J."/>
            <person name="Liu Y."/>
            <person name="Luo S."/>
            <person name="Meng S."/>
            <person name="Qian L."/>
            <person name="Wei D."/>
            <person name="Dai S."/>
            <person name="Zhou R."/>
        </authorList>
    </citation>
    <scope>NUCLEOTIDE SEQUENCE [LARGE SCALE GENOMIC DNA]</scope>
    <source>
        <strain evidence="1">BV-YZ2020</strain>
    </source>
</reference>
<comment type="caution">
    <text evidence="1">The sequence shown here is derived from an EMBL/GenBank/DDBJ whole genome shotgun (WGS) entry which is preliminary data.</text>
</comment>
<dbReference type="EMBL" id="CM039431">
    <property type="protein sequence ID" value="KAI4337488.1"/>
    <property type="molecule type" value="Genomic_DNA"/>
</dbReference>
<evidence type="ECO:0000313" key="2">
    <source>
        <dbReference type="Proteomes" id="UP000828941"/>
    </source>
</evidence>
<organism evidence="1 2">
    <name type="scientific">Bauhinia variegata</name>
    <name type="common">Purple orchid tree</name>
    <name type="synonym">Phanera variegata</name>
    <dbReference type="NCBI Taxonomy" id="167791"/>
    <lineage>
        <taxon>Eukaryota</taxon>
        <taxon>Viridiplantae</taxon>
        <taxon>Streptophyta</taxon>
        <taxon>Embryophyta</taxon>
        <taxon>Tracheophyta</taxon>
        <taxon>Spermatophyta</taxon>
        <taxon>Magnoliopsida</taxon>
        <taxon>eudicotyledons</taxon>
        <taxon>Gunneridae</taxon>
        <taxon>Pentapetalae</taxon>
        <taxon>rosids</taxon>
        <taxon>fabids</taxon>
        <taxon>Fabales</taxon>
        <taxon>Fabaceae</taxon>
        <taxon>Cercidoideae</taxon>
        <taxon>Cercideae</taxon>
        <taxon>Bauhiniinae</taxon>
        <taxon>Bauhinia</taxon>
    </lineage>
</organism>
<name>A0ACB9NN31_BAUVA</name>
<accession>A0ACB9NN31</accession>
<evidence type="ECO:0000313" key="1">
    <source>
        <dbReference type="EMBL" id="KAI4337488.1"/>
    </source>
</evidence>
<gene>
    <name evidence="1" type="ORF">L6164_015898</name>
</gene>
<keyword evidence="2" id="KW-1185">Reference proteome</keyword>
<protein>
    <submittedName>
        <fullName evidence="1">Uncharacterized protein</fullName>
    </submittedName>
</protein>
<proteinExistence type="predicted"/>